<feature type="transmembrane region" description="Helical" evidence="6">
    <location>
        <begin position="186"/>
        <end position="205"/>
    </location>
</feature>
<dbReference type="EMBL" id="JXTB01000024">
    <property type="protein sequence ID" value="PON75297.1"/>
    <property type="molecule type" value="Genomic_DNA"/>
</dbReference>
<proteinExistence type="inferred from homology"/>
<evidence type="ECO:0000259" key="7">
    <source>
        <dbReference type="Pfam" id="PF00892"/>
    </source>
</evidence>
<evidence type="ECO:0000256" key="3">
    <source>
        <dbReference type="ARBA" id="ARBA00022692"/>
    </source>
</evidence>
<evidence type="ECO:0000256" key="6">
    <source>
        <dbReference type="RuleBase" id="RU363077"/>
    </source>
</evidence>
<feature type="transmembrane region" description="Helical" evidence="6">
    <location>
        <begin position="308"/>
        <end position="326"/>
    </location>
</feature>
<feature type="transmembrane region" description="Helical" evidence="6">
    <location>
        <begin position="77"/>
        <end position="96"/>
    </location>
</feature>
<name>A0A2P5DPT5_PARAD</name>
<organism evidence="8 9">
    <name type="scientific">Parasponia andersonii</name>
    <name type="common">Sponia andersonii</name>
    <dbReference type="NCBI Taxonomy" id="3476"/>
    <lineage>
        <taxon>Eukaryota</taxon>
        <taxon>Viridiplantae</taxon>
        <taxon>Streptophyta</taxon>
        <taxon>Embryophyta</taxon>
        <taxon>Tracheophyta</taxon>
        <taxon>Spermatophyta</taxon>
        <taxon>Magnoliopsida</taxon>
        <taxon>eudicotyledons</taxon>
        <taxon>Gunneridae</taxon>
        <taxon>Pentapetalae</taxon>
        <taxon>rosids</taxon>
        <taxon>fabids</taxon>
        <taxon>Rosales</taxon>
        <taxon>Cannabaceae</taxon>
        <taxon>Parasponia</taxon>
    </lineage>
</organism>
<evidence type="ECO:0000256" key="1">
    <source>
        <dbReference type="ARBA" id="ARBA00004141"/>
    </source>
</evidence>
<feature type="transmembrane region" description="Helical" evidence="6">
    <location>
        <begin position="282"/>
        <end position="302"/>
    </location>
</feature>
<keyword evidence="5 6" id="KW-0472">Membrane</keyword>
<dbReference type="Pfam" id="PF00892">
    <property type="entry name" value="EamA"/>
    <property type="match status" value="2"/>
</dbReference>
<feature type="transmembrane region" description="Helical" evidence="6">
    <location>
        <begin position="47"/>
        <end position="65"/>
    </location>
</feature>
<evidence type="ECO:0000256" key="4">
    <source>
        <dbReference type="ARBA" id="ARBA00022989"/>
    </source>
</evidence>
<comment type="subcellular location">
    <subcellularLocation>
        <location evidence="1 6">Membrane</location>
        <topology evidence="1 6">Multi-pass membrane protein</topology>
    </subcellularLocation>
</comment>
<accession>A0A2P5DPT5</accession>
<protein>
    <recommendedName>
        <fullName evidence="6">WAT1-related protein</fullName>
    </recommendedName>
</protein>
<dbReference type="GO" id="GO:0016020">
    <property type="term" value="C:membrane"/>
    <property type="evidence" value="ECO:0007669"/>
    <property type="project" value="UniProtKB-SubCell"/>
</dbReference>
<feature type="transmembrane region" description="Helical" evidence="6">
    <location>
        <begin position="250"/>
        <end position="270"/>
    </location>
</feature>
<feature type="domain" description="EamA" evidence="7">
    <location>
        <begin position="19"/>
        <end position="156"/>
    </location>
</feature>
<feature type="transmembrane region" description="Helical" evidence="6">
    <location>
        <begin position="102"/>
        <end position="128"/>
    </location>
</feature>
<keyword evidence="4 6" id="KW-1133">Transmembrane helix</keyword>
<evidence type="ECO:0000313" key="8">
    <source>
        <dbReference type="EMBL" id="PON75297.1"/>
    </source>
</evidence>
<dbReference type="AlphaFoldDB" id="A0A2P5DPT5"/>
<keyword evidence="9" id="KW-1185">Reference proteome</keyword>
<keyword evidence="3 6" id="KW-0812">Transmembrane</keyword>
<evidence type="ECO:0000256" key="5">
    <source>
        <dbReference type="ARBA" id="ARBA00023136"/>
    </source>
</evidence>
<feature type="transmembrane region" description="Helical" evidence="6">
    <location>
        <begin position="12"/>
        <end position="35"/>
    </location>
</feature>
<feature type="transmembrane region" description="Helical" evidence="6">
    <location>
        <begin position="140"/>
        <end position="158"/>
    </location>
</feature>
<sequence length="379" mass="41250">MSTKSLAQKVKLVSPFVGIITLQFGYGGMVIISKFALNKGMNQHVLVVYRNAVAAAVIAPFAIILDRNTRPKMTSSVFIKIMLLGLLEPVIGQNLYYTGVKFTTATFAAAMCNILPAFAFIMAWIFRLEKVDLGRIPSQAKLLGTLVTVGGAMIMTLVNGPMLDLPWTKENNRHESVKDVTNENSVRGGLMIVAGVVCWSSFIILQAITLKSYPAELSLTVLICVMATIEGSVAALILEWGNSSAWSIRLDSMLLAALYGGVVCSGFGYYIQGMVMKERGPVFTSAFNPLGMIIVAILSSFIFSEIMYLGKVIGAVIIVVGLYMVLWGKSKEYLPSETCEKVLALTDEHITAMDENMKISKQELVAIDCTRGRLGKESV</sequence>
<evidence type="ECO:0000313" key="9">
    <source>
        <dbReference type="Proteomes" id="UP000237105"/>
    </source>
</evidence>
<dbReference type="PANTHER" id="PTHR31218">
    <property type="entry name" value="WAT1-RELATED PROTEIN"/>
    <property type="match status" value="1"/>
</dbReference>
<comment type="caution">
    <text evidence="8">The sequence shown here is derived from an EMBL/GenBank/DDBJ whole genome shotgun (WGS) entry which is preliminary data.</text>
</comment>
<dbReference type="InterPro" id="IPR030184">
    <property type="entry name" value="WAT1-related"/>
</dbReference>
<dbReference type="Proteomes" id="UP000237105">
    <property type="component" value="Unassembled WGS sequence"/>
</dbReference>
<reference evidence="9" key="1">
    <citation type="submission" date="2016-06" db="EMBL/GenBank/DDBJ databases">
        <title>Parallel loss of symbiosis genes in relatives of nitrogen-fixing non-legume Parasponia.</title>
        <authorList>
            <person name="Van Velzen R."/>
            <person name="Holmer R."/>
            <person name="Bu F."/>
            <person name="Rutten L."/>
            <person name="Van Zeijl A."/>
            <person name="Liu W."/>
            <person name="Santuari L."/>
            <person name="Cao Q."/>
            <person name="Sharma T."/>
            <person name="Shen D."/>
            <person name="Roswanjaya Y."/>
            <person name="Wardhani T."/>
            <person name="Kalhor M.S."/>
            <person name="Jansen J."/>
            <person name="Van den Hoogen J."/>
            <person name="Gungor B."/>
            <person name="Hartog M."/>
            <person name="Hontelez J."/>
            <person name="Verver J."/>
            <person name="Yang W.-C."/>
            <person name="Schijlen E."/>
            <person name="Repin R."/>
            <person name="Schilthuizen M."/>
            <person name="Schranz E."/>
            <person name="Heidstra R."/>
            <person name="Miyata K."/>
            <person name="Fedorova E."/>
            <person name="Kohlen W."/>
            <person name="Bisseling T."/>
            <person name="Smit S."/>
            <person name="Geurts R."/>
        </authorList>
    </citation>
    <scope>NUCLEOTIDE SEQUENCE [LARGE SCALE GENOMIC DNA]</scope>
    <source>
        <strain evidence="9">cv. WU1-14</strain>
    </source>
</reference>
<gene>
    <name evidence="8" type="primary">PanWAT5</name>
    <name evidence="8" type="ORF">PanWU01x14_042640</name>
</gene>
<evidence type="ECO:0000256" key="2">
    <source>
        <dbReference type="ARBA" id="ARBA00007635"/>
    </source>
</evidence>
<comment type="similarity">
    <text evidence="2 6">Belongs to the drug/metabolite transporter (DMT) superfamily. Plant drug/metabolite exporter (P-DME) (TC 2.A.7.4) family.</text>
</comment>
<dbReference type="InterPro" id="IPR000620">
    <property type="entry name" value="EamA_dom"/>
</dbReference>
<dbReference type="InterPro" id="IPR037185">
    <property type="entry name" value="EmrE-like"/>
</dbReference>
<feature type="transmembrane region" description="Helical" evidence="6">
    <location>
        <begin position="217"/>
        <end position="238"/>
    </location>
</feature>
<dbReference type="GO" id="GO:0022857">
    <property type="term" value="F:transmembrane transporter activity"/>
    <property type="evidence" value="ECO:0007669"/>
    <property type="project" value="InterPro"/>
</dbReference>
<feature type="domain" description="EamA" evidence="7">
    <location>
        <begin position="188"/>
        <end position="326"/>
    </location>
</feature>
<dbReference type="OrthoDB" id="1728340at2759"/>
<dbReference type="SUPFAM" id="SSF103481">
    <property type="entry name" value="Multidrug resistance efflux transporter EmrE"/>
    <property type="match status" value="2"/>
</dbReference>